<evidence type="ECO:0000259" key="5">
    <source>
        <dbReference type="PROSITE" id="PS50977"/>
    </source>
</evidence>
<evidence type="ECO:0000313" key="6">
    <source>
        <dbReference type="EMBL" id="WCL55308.1"/>
    </source>
</evidence>
<evidence type="ECO:0000256" key="2">
    <source>
        <dbReference type="ARBA" id="ARBA00023125"/>
    </source>
</evidence>
<name>A0AAE9XW45_9PROT</name>
<keyword evidence="3" id="KW-0804">Transcription</keyword>
<gene>
    <name evidence="6" type="ORF">PH603_05995</name>
</gene>
<protein>
    <submittedName>
        <fullName evidence="6">TetR/AcrR family transcriptional regulator</fullName>
    </submittedName>
</protein>
<dbReference type="InterPro" id="IPR009057">
    <property type="entry name" value="Homeodomain-like_sf"/>
</dbReference>
<keyword evidence="1" id="KW-0805">Transcription regulation</keyword>
<dbReference type="SUPFAM" id="SSF46689">
    <property type="entry name" value="Homeodomain-like"/>
    <property type="match status" value="1"/>
</dbReference>
<evidence type="ECO:0000256" key="3">
    <source>
        <dbReference type="ARBA" id="ARBA00023163"/>
    </source>
</evidence>
<dbReference type="GO" id="GO:0003700">
    <property type="term" value="F:DNA-binding transcription factor activity"/>
    <property type="evidence" value="ECO:0007669"/>
    <property type="project" value="TreeGrafter"/>
</dbReference>
<organism evidence="6 7">
    <name type="scientific">Gimibacter soli</name>
    <dbReference type="NCBI Taxonomy" id="3024400"/>
    <lineage>
        <taxon>Bacteria</taxon>
        <taxon>Pseudomonadati</taxon>
        <taxon>Pseudomonadota</taxon>
        <taxon>Alphaproteobacteria</taxon>
        <taxon>Kordiimonadales</taxon>
        <taxon>Temperatibacteraceae</taxon>
        <taxon>Gimibacter</taxon>
    </lineage>
</organism>
<dbReference type="PRINTS" id="PR00455">
    <property type="entry name" value="HTHTETR"/>
</dbReference>
<reference evidence="6" key="1">
    <citation type="submission" date="2023-01" db="EMBL/GenBank/DDBJ databases">
        <title>The genome sequence of Kordiimonadaceae bacterium 6D33.</title>
        <authorList>
            <person name="Liu Y."/>
        </authorList>
    </citation>
    <scope>NUCLEOTIDE SEQUENCE</scope>
    <source>
        <strain evidence="6">6D33</strain>
    </source>
</reference>
<dbReference type="Proteomes" id="UP001217500">
    <property type="component" value="Chromosome"/>
</dbReference>
<sequence>MTGLREQQKAQRRRQIEVAAAELFVEKGFADATIEEIARRAMVSAPTVYNYYGTKGDLLLALVARGEEGIAAHMPDFEARAAVEEPVDLVTAVIASNVRDTLSALSRELWGHVVAFVATSPDPEVAPKYLNTIAEGLAAAIESVLRAYQASGRVIDAVNARETAYMLTRLERIHFLNFVYLKSMTLEALEAAIAADVAVVMAGITRPAASGRA</sequence>
<dbReference type="InterPro" id="IPR001647">
    <property type="entry name" value="HTH_TetR"/>
</dbReference>
<dbReference type="Gene3D" id="1.10.357.10">
    <property type="entry name" value="Tetracycline Repressor, domain 2"/>
    <property type="match status" value="1"/>
</dbReference>
<proteinExistence type="predicted"/>
<dbReference type="EMBL" id="CP116805">
    <property type="protein sequence ID" value="WCL55308.1"/>
    <property type="molecule type" value="Genomic_DNA"/>
</dbReference>
<dbReference type="PANTHER" id="PTHR30055">
    <property type="entry name" value="HTH-TYPE TRANSCRIPTIONAL REGULATOR RUTR"/>
    <property type="match status" value="1"/>
</dbReference>
<evidence type="ECO:0000256" key="1">
    <source>
        <dbReference type="ARBA" id="ARBA00023015"/>
    </source>
</evidence>
<dbReference type="GO" id="GO:0000976">
    <property type="term" value="F:transcription cis-regulatory region binding"/>
    <property type="evidence" value="ECO:0007669"/>
    <property type="project" value="TreeGrafter"/>
</dbReference>
<dbReference type="PANTHER" id="PTHR30055:SF234">
    <property type="entry name" value="HTH-TYPE TRANSCRIPTIONAL REGULATOR BETI"/>
    <property type="match status" value="1"/>
</dbReference>
<evidence type="ECO:0000313" key="7">
    <source>
        <dbReference type="Proteomes" id="UP001217500"/>
    </source>
</evidence>
<feature type="DNA-binding region" description="H-T-H motif" evidence="4">
    <location>
        <begin position="33"/>
        <end position="52"/>
    </location>
</feature>
<dbReference type="RefSeq" id="WP_289505102.1">
    <property type="nucleotide sequence ID" value="NZ_CP116805.1"/>
</dbReference>
<accession>A0AAE9XW45</accession>
<dbReference type="Pfam" id="PF00440">
    <property type="entry name" value="TetR_N"/>
    <property type="match status" value="1"/>
</dbReference>
<dbReference type="InterPro" id="IPR050109">
    <property type="entry name" value="HTH-type_TetR-like_transc_reg"/>
</dbReference>
<feature type="domain" description="HTH tetR-type" evidence="5">
    <location>
        <begin position="10"/>
        <end position="70"/>
    </location>
</feature>
<keyword evidence="2 4" id="KW-0238">DNA-binding</keyword>
<keyword evidence="7" id="KW-1185">Reference proteome</keyword>
<dbReference type="KEGG" id="gso:PH603_05995"/>
<dbReference type="AlphaFoldDB" id="A0AAE9XW45"/>
<dbReference type="PROSITE" id="PS50977">
    <property type="entry name" value="HTH_TETR_2"/>
    <property type="match status" value="1"/>
</dbReference>
<evidence type="ECO:0000256" key="4">
    <source>
        <dbReference type="PROSITE-ProRule" id="PRU00335"/>
    </source>
</evidence>